<feature type="non-terminal residue" evidence="2">
    <location>
        <position position="1"/>
    </location>
</feature>
<dbReference type="Gene3D" id="3.30.420.10">
    <property type="entry name" value="Ribonuclease H-like superfamily/Ribonuclease H"/>
    <property type="match status" value="1"/>
</dbReference>
<evidence type="ECO:0000313" key="3">
    <source>
        <dbReference type="Proteomes" id="UP001642360"/>
    </source>
</evidence>
<comment type="caution">
    <text evidence="2">The sequence shown here is derived from an EMBL/GenBank/DDBJ whole genome shotgun (WGS) entry which is preliminary data.</text>
</comment>
<dbReference type="InterPro" id="IPR012337">
    <property type="entry name" value="RNaseH-like_sf"/>
</dbReference>
<dbReference type="AlphaFoldDB" id="A0ABC8RZ86"/>
<protein>
    <recommendedName>
        <fullName evidence="1">RNase H type-1 domain-containing protein</fullName>
    </recommendedName>
</protein>
<dbReference type="PANTHER" id="PTHR47723:SF19">
    <property type="entry name" value="POLYNUCLEOTIDYL TRANSFERASE, RIBONUCLEASE H-LIKE SUPERFAMILY PROTEIN"/>
    <property type="match status" value="1"/>
</dbReference>
<evidence type="ECO:0000313" key="2">
    <source>
        <dbReference type="EMBL" id="CAK9149897.1"/>
    </source>
</evidence>
<accession>A0ABC8RZ86</accession>
<gene>
    <name evidence="2" type="ORF">ILEXP_LOCUS17988</name>
</gene>
<dbReference type="Proteomes" id="UP001642360">
    <property type="component" value="Unassembled WGS sequence"/>
</dbReference>
<name>A0ABC8RZ86_9AQUA</name>
<organism evidence="2 3">
    <name type="scientific">Ilex paraguariensis</name>
    <name type="common">yerba mate</name>
    <dbReference type="NCBI Taxonomy" id="185542"/>
    <lineage>
        <taxon>Eukaryota</taxon>
        <taxon>Viridiplantae</taxon>
        <taxon>Streptophyta</taxon>
        <taxon>Embryophyta</taxon>
        <taxon>Tracheophyta</taxon>
        <taxon>Spermatophyta</taxon>
        <taxon>Magnoliopsida</taxon>
        <taxon>eudicotyledons</taxon>
        <taxon>Gunneridae</taxon>
        <taxon>Pentapetalae</taxon>
        <taxon>asterids</taxon>
        <taxon>campanulids</taxon>
        <taxon>Aquifoliales</taxon>
        <taxon>Aquifoliaceae</taxon>
        <taxon>Ilex</taxon>
    </lineage>
</organism>
<dbReference type="Pfam" id="PF13456">
    <property type="entry name" value="RVT_3"/>
    <property type="match status" value="1"/>
</dbReference>
<keyword evidence="3" id="KW-1185">Reference proteome</keyword>
<sequence>NVQGKSPKRADDCKGKELLADLRISSAYVVMTKAIWIKCDPLPASALKLNVDGAAKGSSGLSGGGMINRDLEGHLLVAASSFYERGINTQVECMALLQGLKLIFRCNWESYQIYIESDSQILVQM</sequence>
<evidence type="ECO:0000259" key="1">
    <source>
        <dbReference type="PROSITE" id="PS50879"/>
    </source>
</evidence>
<dbReference type="PROSITE" id="PS50879">
    <property type="entry name" value="RNASE_H_1"/>
    <property type="match status" value="1"/>
</dbReference>
<dbReference type="InterPro" id="IPR053151">
    <property type="entry name" value="RNase_H-like"/>
</dbReference>
<dbReference type="EMBL" id="CAUOFW020001954">
    <property type="protein sequence ID" value="CAK9149897.1"/>
    <property type="molecule type" value="Genomic_DNA"/>
</dbReference>
<dbReference type="InterPro" id="IPR036397">
    <property type="entry name" value="RNaseH_sf"/>
</dbReference>
<feature type="domain" description="RNase H type-1" evidence="1">
    <location>
        <begin position="43"/>
        <end position="125"/>
    </location>
</feature>
<dbReference type="InterPro" id="IPR002156">
    <property type="entry name" value="RNaseH_domain"/>
</dbReference>
<dbReference type="SUPFAM" id="SSF53098">
    <property type="entry name" value="Ribonuclease H-like"/>
    <property type="match status" value="1"/>
</dbReference>
<proteinExistence type="predicted"/>
<reference evidence="2 3" key="1">
    <citation type="submission" date="2024-02" db="EMBL/GenBank/DDBJ databases">
        <authorList>
            <person name="Vignale AGUSTIN F."/>
            <person name="Sosa J E."/>
            <person name="Modenutti C."/>
        </authorList>
    </citation>
    <scope>NUCLEOTIDE SEQUENCE [LARGE SCALE GENOMIC DNA]</scope>
</reference>
<dbReference type="PANTHER" id="PTHR47723">
    <property type="entry name" value="OS05G0353850 PROTEIN"/>
    <property type="match status" value="1"/>
</dbReference>